<dbReference type="GO" id="GO:0005829">
    <property type="term" value="C:cytosol"/>
    <property type="evidence" value="ECO:0007669"/>
    <property type="project" value="TreeGrafter"/>
</dbReference>
<evidence type="ECO:0000256" key="12">
    <source>
        <dbReference type="PIRSR" id="PIRSR000724-2"/>
    </source>
</evidence>
<feature type="binding site" evidence="11">
    <location>
        <position position="151"/>
    </location>
    <ligand>
        <name>(2R)-3-phosphoglycerate</name>
        <dbReference type="ChEBI" id="CHEBI:58272"/>
    </ligand>
</feature>
<feature type="binding site" evidence="10">
    <location>
        <position position="151"/>
    </location>
    <ligand>
        <name>substrate</name>
    </ligand>
</feature>
<dbReference type="AlphaFoldDB" id="A0A2H0N5Y6"/>
<feature type="binding site" evidence="10 11">
    <location>
        <begin position="20"/>
        <end position="22"/>
    </location>
    <ligand>
        <name>substrate</name>
    </ligand>
</feature>
<dbReference type="InterPro" id="IPR001576">
    <property type="entry name" value="Phosphoglycerate_kinase"/>
</dbReference>
<dbReference type="SUPFAM" id="SSF53748">
    <property type="entry name" value="Phosphoglycerate kinase"/>
    <property type="match status" value="1"/>
</dbReference>
<sequence>MKSIKKARNLSGKKVMVRVDFNVPIHKGKILDDTRILAAIPTLEYLREKGAKIILISHLGRPEGKKKKSLSLEPIAKHLAQLMGRKILFVPFLTGNVVESSIKKLKEGQILLLENTRFSKHEQGERKDELAGELASYADIFVQDCFGVVHRDDASVTGIPKHLVSYMGFLLEREIKILEGVMQNPKEPFVLVLGGAKSETKMPIIKNLYTKVDKILIGGVLFNTYLKAMGYSIGDSLFDAKMVDEAKKTAKKRKIFFPVDVVVGKEDGSGYRLVDIKKNPHKICGKGESIFDIGPMTVYTFSAKIKSAKTLVWNGAMGYFECSPYSFGTLSIARLIASCSRGKAYGIIGGGETIESMVQVHMLEYMDFISTGGGAMLEFLSGKNLPGIEALEKNI</sequence>
<feature type="binding site" evidence="11">
    <location>
        <position position="117"/>
    </location>
    <ligand>
        <name>(2R)-3-phosphoglycerate</name>
        <dbReference type="ChEBI" id="CHEBI:58272"/>
    </ligand>
</feature>
<feature type="binding site" evidence="10 12">
    <location>
        <position position="321"/>
    </location>
    <ligand>
        <name>ATP</name>
        <dbReference type="ChEBI" id="CHEBI:30616"/>
    </ligand>
</feature>
<comment type="caution">
    <text evidence="14">The sequence shown here is derived from an EMBL/GenBank/DDBJ whole genome shotgun (WGS) entry which is preliminary data.</text>
</comment>
<feature type="binding site" evidence="10 11">
    <location>
        <begin position="58"/>
        <end position="61"/>
    </location>
    <ligand>
        <name>substrate</name>
    </ligand>
</feature>
<evidence type="ECO:0000256" key="7">
    <source>
        <dbReference type="ARBA" id="ARBA00022741"/>
    </source>
</evidence>
<evidence type="ECO:0000313" key="15">
    <source>
        <dbReference type="Proteomes" id="UP000229600"/>
    </source>
</evidence>
<feature type="binding site" evidence="10">
    <location>
        <position position="117"/>
    </location>
    <ligand>
        <name>substrate</name>
    </ligand>
</feature>
<dbReference type="Gene3D" id="3.40.50.1260">
    <property type="entry name" value="Phosphoglycerate kinase, N-terminal domain"/>
    <property type="match status" value="2"/>
</dbReference>
<dbReference type="Pfam" id="PF00162">
    <property type="entry name" value="PGK"/>
    <property type="match status" value="1"/>
</dbReference>
<dbReference type="PANTHER" id="PTHR11406">
    <property type="entry name" value="PHOSPHOGLYCERATE KINASE"/>
    <property type="match status" value="1"/>
</dbReference>
<dbReference type="EC" id="2.7.2.3" evidence="4 10"/>
<organism evidence="14 15">
    <name type="scientific">Candidatus Magasanikbacteria bacterium CG11_big_fil_rev_8_21_14_0_20_39_34</name>
    <dbReference type="NCBI Taxonomy" id="1974653"/>
    <lineage>
        <taxon>Bacteria</taxon>
        <taxon>Candidatus Magasanikiibacteriota</taxon>
    </lineage>
</organism>
<dbReference type="GO" id="GO:0006094">
    <property type="term" value="P:gluconeogenesis"/>
    <property type="evidence" value="ECO:0007669"/>
    <property type="project" value="TreeGrafter"/>
</dbReference>
<comment type="caution">
    <text evidence="10">Lacks conserved residue(s) required for the propagation of feature annotation.</text>
</comment>
<comment type="similarity">
    <text evidence="3 10 13">Belongs to the phosphoglycerate kinase family.</text>
</comment>
<keyword evidence="10" id="KW-0324">Glycolysis</keyword>
<reference evidence="14 15" key="1">
    <citation type="submission" date="2017-09" db="EMBL/GenBank/DDBJ databases">
        <title>Depth-based differentiation of microbial function through sediment-hosted aquifers and enrichment of novel symbionts in the deep terrestrial subsurface.</title>
        <authorList>
            <person name="Probst A.J."/>
            <person name="Ladd B."/>
            <person name="Jarett J.K."/>
            <person name="Geller-Mcgrath D.E."/>
            <person name="Sieber C.M."/>
            <person name="Emerson J.B."/>
            <person name="Anantharaman K."/>
            <person name="Thomas B.C."/>
            <person name="Malmstrom R."/>
            <person name="Stieglmeier M."/>
            <person name="Klingl A."/>
            <person name="Woyke T."/>
            <person name="Ryan C.M."/>
            <person name="Banfield J.F."/>
        </authorList>
    </citation>
    <scope>NUCLEOTIDE SEQUENCE [LARGE SCALE GENOMIC DNA]</scope>
    <source>
        <strain evidence="14">CG11_big_fil_rev_8_21_14_0_20_39_34</strain>
    </source>
</reference>
<protein>
    <recommendedName>
        <fullName evidence="5 10">Phosphoglycerate kinase</fullName>
        <ecNumber evidence="4 10">2.7.2.3</ecNumber>
    </recommendedName>
</protein>
<feature type="binding site" evidence="10 12">
    <location>
        <position position="201"/>
    </location>
    <ligand>
        <name>ATP</name>
        <dbReference type="ChEBI" id="CHEBI:30616"/>
    </ligand>
</feature>
<feature type="binding site" evidence="11">
    <location>
        <position position="35"/>
    </location>
    <ligand>
        <name>(2R)-3-phosphoglycerate</name>
        <dbReference type="ChEBI" id="CHEBI:58272"/>
    </ligand>
</feature>
<gene>
    <name evidence="10 14" type="primary">pgk</name>
    <name evidence="14" type="ORF">COV59_01520</name>
</gene>
<dbReference type="InterPro" id="IPR036043">
    <property type="entry name" value="Phosphoglycerate_kinase_sf"/>
</dbReference>
<evidence type="ECO:0000256" key="3">
    <source>
        <dbReference type="ARBA" id="ARBA00008982"/>
    </source>
</evidence>
<comment type="subunit">
    <text evidence="10">Monomer.</text>
</comment>
<name>A0A2H0N5Y6_9BACT</name>
<keyword evidence="8 10" id="KW-0418">Kinase</keyword>
<dbReference type="EMBL" id="PCWN01000005">
    <property type="protein sequence ID" value="PIR04297.1"/>
    <property type="molecule type" value="Genomic_DNA"/>
</dbReference>
<comment type="catalytic activity">
    <reaction evidence="1 10 13">
        <text>(2R)-3-phosphoglycerate + ATP = (2R)-3-phospho-glyceroyl phosphate + ADP</text>
        <dbReference type="Rhea" id="RHEA:14801"/>
        <dbReference type="ChEBI" id="CHEBI:30616"/>
        <dbReference type="ChEBI" id="CHEBI:57604"/>
        <dbReference type="ChEBI" id="CHEBI:58272"/>
        <dbReference type="ChEBI" id="CHEBI:456216"/>
        <dbReference type="EC" id="2.7.2.3"/>
    </reaction>
</comment>
<evidence type="ECO:0000256" key="4">
    <source>
        <dbReference type="ARBA" id="ARBA00013061"/>
    </source>
</evidence>
<proteinExistence type="inferred from homology"/>
<feature type="binding site" evidence="10">
    <location>
        <position position="35"/>
    </location>
    <ligand>
        <name>substrate</name>
    </ligand>
</feature>
<dbReference type="HAMAP" id="MF_00145">
    <property type="entry name" value="Phosphoglyc_kinase"/>
    <property type="match status" value="1"/>
</dbReference>
<evidence type="ECO:0000256" key="11">
    <source>
        <dbReference type="PIRSR" id="PIRSR000724-1"/>
    </source>
</evidence>
<evidence type="ECO:0000256" key="5">
    <source>
        <dbReference type="ARBA" id="ARBA00016471"/>
    </source>
</evidence>
<dbReference type="PRINTS" id="PR00477">
    <property type="entry name" value="PHGLYCKINASE"/>
</dbReference>
<evidence type="ECO:0000256" key="9">
    <source>
        <dbReference type="ARBA" id="ARBA00022840"/>
    </source>
</evidence>
<keyword evidence="7 10" id="KW-0547">Nucleotide-binding</keyword>
<dbReference type="GO" id="GO:0043531">
    <property type="term" value="F:ADP binding"/>
    <property type="evidence" value="ECO:0007669"/>
    <property type="project" value="TreeGrafter"/>
</dbReference>
<evidence type="ECO:0000256" key="6">
    <source>
        <dbReference type="ARBA" id="ARBA00022679"/>
    </source>
</evidence>
<dbReference type="UniPathway" id="UPA00109">
    <property type="reaction ID" value="UER00185"/>
</dbReference>
<evidence type="ECO:0000256" key="1">
    <source>
        <dbReference type="ARBA" id="ARBA00000642"/>
    </source>
</evidence>
<evidence type="ECO:0000256" key="10">
    <source>
        <dbReference type="HAMAP-Rule" id="MF_00145"/>
    </source>
</evidence>
<dbReference type="GO" id="GO:0006096">
    <property type="term" value="P:glycolytic process"/>
    <property type="evidence" value="ECO:0007669"/>
    <property type="project" value="UniProtKB-UniRule"/>
</dbReference>
<comment type="pathway">
    <text evidence="2 10">Carbohydrate degradation; glycolysis; pyruvate from D-glyceraldehyde 3-phosphate: step 2/5.</text>
</comment>
<dbReference type="GO" id="GO:0004618">
    <property type="term" value="F:phosphoglycerate kinase activity"/>
    <property type="evidence" value="ECO:0007669"/>
    <property type="project" value="UniProtKB-UniRule"/>
</dbReference>
<dbReference type="GO" id="GO:0005524">
    <property type="term" value="F:ATP binding"/>
    <property type="evidence" value="ECO:0007669"/>
    <property type="project" value="UniProtKB-KW"/>
</dbReference>
<dbReference type="PANTHER" id="PTHR11406:SF23">
    <property type="entry name" value="PHOSPHOGLYCERATE KINASE 1, CHLOROPLASTIC-RELATED"/>
    <property type="match status" value="1"/>
</dbReference>
<dbReference type="PROSITE" id="PS00111">
    <property type="entry name" value="PGLYCERATE_KINASE"/>
    <property type="match status" value="1"/>
</dbReference>
<evidence type="ECO:0000313" key="14">
    <source>
        <dbReference type="EMBL" id="PIR04297.1"/>
    </source>
</evidence>
<evidence type="ECO:0000256" key="8">
    <source>
        <dbReference type="ARBA" id="ARBA00022777"/>
    </source>
</evidence>
<keyword evidence="6 10" id="KW-0808">Transferase</keyword>
<accession>A0A2H0N5Y6</accession>
<evidence type="ECO:0000256" key="13">
    <source>
        <dbReference type="RuleBase" id="RU000532"/>
    </source>
</evidence>
<dbReference type="FunFam" id="3.40.50.1260:FF:000006">
    <property type="entry name" value="Phosphoglycerate kinase"/>
    <property type="match status" value="1"/>
</dbReference>
<dbReference type="PIRSF" id="PIRSF000724">
    <property type="entry name" value="Pgk"/>
    <property type="match status" value="1"/>
</dbReference>
<dbReference type="InterPro" id="IPR015824">
    <property type="entry name" value="Phosphoglycerate_kinase_N"/>
</dbReference>
<keyword evidence="9 10" id="KW-0067">ATP-binding</keyword>
<dbReference type="Proteomes" id="UP000229600">
    <property type="component" value="Unassembled WGS sequence"/>
</dbReference>
<dbReference type="InterPro" id="IPR015911">
    <property type="entry name" value="Phosphoglycerate_kinase_CS"/>
</dbReference>
<evidence type="ECO:0000256" key="2">
    <source>
        <dbReference type="ARBA" id="ARBA00004838"/>
    </source>
</evidence>
<comment type="subcellular location">
    <subcellularLocation>
        <location evidence="10">Cytoplasm</location>
    </subcellularLocation>
</comment>
<keyword evidence="10" id="KW-0963">Cytoplasm</keyword>
<feature type="binding site" evidence="10">
    <location>
        <begin position="350"/>
        <end position="353"/>
    </location>
    <ligand>
        <name>ATP</name>
        <dbReference type="ChEBI" id="CHEBI:30616"/>
    </ligand>
</feature>